<evidence type="ECO:0000313" key="5">
    <source>
        <dbReference type="Proteomes" id="UP000541425"/>
    </source>
</evidence>
<dbReference type="Pfam" id="PF05036">
    <property type="entry name" value="SPOR"/>
    <property type="match status" value="1"/>
</dbReference>
<reference evidence="4 5" key="1">
    <citation type="submission" date="2020-08" db="EMBL/GenBank/DDBJ databases">
        <title>Genomic Encyclopedia of Type Strains, Phase IV (KMG-IV): sequencing the most valuable type-strain genomes for metagenomic binning, comparative biology and taxonomic classification.</title>
        <authorList>
            <person name="Goeker M."/>
        </authorList>
    </citation>
    <scope>NUCLEOTIDE SEQUENCE [LARGE SCALE GENOMIC DNA]</scope>
    <source>
        <strain evidence="4 5">DSM 22548</strain>
    </source>
</reference>
<protein>
    <recommendedName>
        <fullName evidence="3">SPOR domain-containing protein</fullName>
    </recommendedName>
</protein>
<dbReference type="Gene3D" id="3.30.70.1070">
    <property type="entry name" value="Sporulation related repeat"/>
    <property type="match status" value="1"/>
</dbReference>
<feature type="compositionally biased region" description="Basic and acidic residues" evidence="1">
    <location>
        <begin position="103"/>
        <end position="123"/>
    </location>
</feature>
<feature type="compositionally biased region" description="Basic and acidic residues" evidence="1">
    <location>
        <begin position="69"/>
        <end position="90"/>
    </location>
</feature>
<gene>
    <name evidence="4" type="ORF">FHS60_001963</name>
</gene>
<dbReference type="Proteomes" id="UP000541425">
    <property type="component" value="Unassembled WGS sequence"/>
</dbReference>
<dbReference type="PROSITE" id="PS51724">
    <property type="entry name" value="SPOR"/>
    <property type="match status" value="1"/>
</dbReference>
<dbReference type="InterPro" id="IPR036680">
    <property type="entry name" value="SPOR-like_sf"/>
</dbReference>
<dbReference type="RefSeq" id="WP_244957483.1">
    <property type="nucleotide sequence ID" value="NZ_JACICA010000013.1"/>
</dbReference>
<evidence type="ECO:0000256" key="1">
    <source>
        <dbReference type="SAM" id="MobiDB-lite"/>
    </source>
</evidence>
<name>A0A7W5UFU5_9BACT</name>
<dbReference type="InterPro" id="IPR007730">
    <property type="entry name" value="SPOR-like_dom"/>
</dbReference>
<proteinExistence type="predicted"/>
<feature type="signal peptide" evidence="2">
    <location>
        <begin position="1"/>
        <end position="19"/>
    </location>
</feature>
<evidence type="ECO:0000259" key="3">
    <source>
        <dbReference type="PROSITE" id="PS51724"/>
    </source>
</evidence>
<organism evidence="4 5">
    <name type="scientific">Alloprevotella rava</name>
    <dbReference type="NCBI Taxonomy" id="671218"/>
    <lineage>
        <taxon>Bacteria</taxon>
        <taxon>Pseudomonadati</taxon>
        <taxon>Bacteroidota</taxon>
        <taxon>Bacteroidia</taxon>
        <taxon>Bacteroidales</taxon>
        <taxon>Prevotellaceae</taxon>
        <taxon>Alloprevotella</taxon>
    </lineage>
</organism>
<accession>A0A7W5UFU5</accession>
<feature type="chain" id="PRO_5030735111" description="SPOR domain-containing protein" evidence="2">
    <location>
        <begin position="20"/>
        <end position="228"/>
    </location>
</feature>
<evidence type="ECO:0000256" key="2">
    <source>
        <dbReference type="SAM" id="SignalP"/>
    </source>
</evidence>
<evidence type="ECO:0000313" key="4">
    <source>
        <dbReference type="EMBL" id="MBB3703473.1"/>
    </source>
</evidence>
<dbReference type="GO" id="GO:0042834">
    <property type="term" value="F:peptidoglycan binding"/>
    <property type="evidence" value="ECO:0007669"/>
    <property type="project" value="InterPro"/>
</dbReference>
<dbReference type="EMBL" id="JACICA010000013">
    <property type="protein sequence ID" value="MBB3703473.1"/>
    <property type="molecule type" value="Genomic_DNA"/>
</dbReference>
<dbReference type="AlphaFoldDB" id="A0A7W5UFU5"/>
<feature type="domain" description="SPOR" evidence="3">
    <location>
        <begin position="140"/>
        <end position="222"/>
    </location>
</feature>
<keyword evidence="2" id="KW-0732">Signal</keyword>
<comment type="caution">
    <text evidence="4">The sequence shown here is derived from an EMBL/GenBank/DDBJ whole genome shotgun (WGS) entry which is preliminary data.</text>
</comment>
<feature type="region of interest" description="Disordered" evidence="1">
    <location>
        <begin position="54"/>
        <end position="123"/>
    </location>
</feature>
<sequence length="228" mass="25987">MLRIYLFFIALLLPFCMNGQTFTERLKQQRSGQGKVVVVQDSILERIVNNKSTSVPVNGTRPIKQEQTPQKKIETAPKKADAIPAKKEEVSTSTSSGGADVKNSAEARARAAQEARLKAEKQKMARENFTEAASYMARARYKAEGFRIQVYTGGNSRTDKEKAQQLQLRCRQEFPELSAYVHFVSPHWICRVGDFKDREEAQRYANQIRKKRLSYEVRIVKSSVLLAR</sequence>